<reference evidence="12 13" key="1">
    <citation type="submission" date="2020-07" db="EMBL/GenBank/DDBJ databases">
        <title>Genomic Encyclopedia of Type Strains, Phase IV (KMG-IV): sequencing the most valuable type-strain genomes for metagenomic binning, comparative biology and taxonomic classification.</title>
        <authorList>
            <person name="Goeker M."/>
        </authorList>
    </citation>
    <scope>NUCLEOTIDE SEQUENCE [LARGE SCALE GENOMIC DNA]</scope>
    <source>
        <strain evidence="12 13">DSM 17721</strain>
    </source>
</reference>
<organism evidence="12 13">
    <name type="scientific">Desulfosalsimonas propionicica</name>
    <dbReference type="NCBI Taxonomy" id="332175"/>
    <lineage>
        <taxon>Bacteria</taxon>
        <taxon>Pseudomonadati</taxon>
        <taxon>Thermodesulfobacteriota</taxon>
        <taxon>Desulfobacteria</taxon>
        <taxon>Desulfobacterales</taxon>
        <taxon>Desulfosalsimonadaceae</taxon>
        <taxon>Desulfosalsimonas</taxon>
    </lineage>
</organism>
<dbReference type="InterPro" id="IPR001962">
    <property type="entry name" value="Asn_synthase"/>
</dbReference>
<dbReference type="InterPro" id="IPR017932">
    <property type="entry name" value="GATase_2_dom"/>
</dbReference>
<feature type="site" description="Important for beta-aspartyl-AMP intermediate formation" evidence="10">
    <location>
        <position position="371"/>
    </location>
</feature>
<feature type="binding site" evidence="9">
    <location>
        <position position="102"/>
    </location>
    <ligand>
        <name>L-glutamine</name>
        <dbReference type="ChEBI" id="CHEBI:58359"/>
    </ligand>
</feature>
<dbReference type="EMBL" id="JACDUS010000004">
    <property type="protein sequence ID" value="MBA2881645.1"/>
    <property type="molecule type" value="Genomic_DNA"/>
</dbReference>
<dbReference type="EC" id="6.3.5.4" evidence="3"/>
<evidence type="ECO:0000256" key="9">
    <source>
        <dbReference type="PIRSR" id="PIRSR001589-2"/>
    </source>
</evidence>
<keyword evidence="12" id="KW-0436">Ligase</keyword>
<dbReference type="CDD" id="cd00712">
    <property type="entry name" value="AsnB"/>
    <property type="match status" value="1"/>
</dbReference>
<dbReference type="PANTHER" id="PTHR43284">
    <property type="entry name" value="ASPARAGINE SYNTHETASE (GLUTAMINE-HYDROLYZING)"/>
    <property type="match status" value="1"/>
</dbReference>
<keyword evidence="8" id="KW-0061">Asparagine biosynthesis</keyword>
<dbReference type="PROSITE" id="PS51278">
    <property type="entry name" value="GATASE_TYPE_2"/>
    <property type="match status" value="1"/>
</dbReference>
<evidence type="ECO:0000256" key="6">
    <source>
        <dbReference type="ARBA" id="ARBA00022962"/>
    </source>
</evidence>
<dbReference type="GO" id="GO:0004066">
    <property type="term" value="F:asparagine synthase (glutamine-hydrolyzing) activity"/>
    <property type="evidence" value="ECO:0007669"/>
    <property type="project" value="UniProtKB-EC"/>
</dbReference>
<dbReference type="SUPFAM" id="SSF52402">
    <property type="entry name" value="Adenine nucleotide alpha hydrolases-like"/>
    <property type="match status" value="1"/>
</dbReference>
<evidence type="ECO:0000256" key="4">
    <source>
        <dbReference type="ARBA" id="ARBA00022741"/>
    </source>
</evidence>
<dbReference type="InterPro" id="IPR014729">
    <property type="entry name" value="Rossmann-like_a/b/a_fold"/>
</dbReference>
<accession>A0A7W0HKX0</accession>
<keyword evidence="6 8" id="KW-0315">Glutamine amidotransferase</keyword>
<evidence type="ECO:0000259" key="11">
    <source>
        <dbReference type="PROSITE" id="PS51278"/>
    </source>
</evidence>
<feature type="domain" description="Glutamine amidotransferase type-2" evidence="11">
    <location>
        <begin position="2"/>
        <end position="215"/>
    </location>
</feature>
<comment type="caution">
    <text evidence="12">The sequence shown here is derived from an EMBL/GenBank/DDBJ whole genome shotgun (WGS) entry which is preliminary data.</text>
</comment>
<dbReference type="CDD" id="cd01991">
    <property type="entry name" value="Asn_synthase_B_C"/>
    <property type="match status" value="1"/>
</dbReference>
<keyword evidence="8" id="KW-0028">Amino-acid biosynthesis</keyword>
<evidence type="ECO:0000313" key="13">
    <source>
        <dbReference type="Proteomes" id="UP000525298"/>
    </source>
</evidence>
<dbReference type="GO" id="GO:0005829">
    <property type="term" value="C:cytosol"/>
    <property type="evidence" value="ECO:0007669"/>
    <property type="project" value="TreeGrafter"/>
</dbReference>
<evidence type="ECO:0000256" key="2">
    <source>
        <dbReference type="ARBA" id="ARBA00005752"/>
    </source>
</evidence>
<evidence type="ECO:0000256" key="5">
    <source>
        <dbReference type="ARBA" id="ARBA00022840"/>
    </source>
</evidence>
<dbReference type="Pfam" id="PF00733">
    <property type="entry name" value="Asn_synthase"/>
    <property type="match status" value="1"/>
</dbReference>
<evidence type="ECO:0000256" key="8">
    <source>
        <dbReference type="PIRSR" id="PIRSR001589-1"/>
    </source>
</evidence>
<keyword evidence="5 9" id="KW-0067">ATP-binding</keyword>
<dbReference type="PIRSF" id="PIRSF001589">
    <property type="entry name" value="Asn_synthetase_glu-h"/>
    <property type="match status" value="1"/>
</dbReference>
<gene>
    <name evidence="12" type="ORF">HNR65_001972</name>
</gene>
<name>A0A7W0HKX0_9BACT</name>
<dbReference type="Gene3D" id="3.40.50.620">
    <property type="entry name" value="HUPs"/>
    <property type="match status" value="1"/>
</dbReference>
<dbReference type="GO" id="GO:0006529">
    <property type="term" value="P:asparagine biosynthetic process"/>
    <property type="evidence" value="ECO:0007669"/>
    <property type="project" value="UniProtKB-KW"/>
</dbReference>
<dbReference type="InterPro" id="IPR029055">
    <property type="entry name" value="Ntn_hydrolases_N"/>
</dbReference>
<dbReference type="RefSeq" id="WP_181551285.1">
    <property type="nucleotide sequence ID" value="NZ_JACDUS010000004.1"/>
</dbReference>
<dbReference type="InterPro" id="IPR006426">
    <property type="entry name" value="Asn_synth_AEB"/>
</dbReference>
<evidence type="ECO:0000256" key="10">
    <source>
        <dbReference type="PIRSR" id="PIRSR001589-3"/>
    </source>
</evidence>
<keyword evidence="4 9" id="KW-0547">Nucleotide-binding</keyword>
<dbReference type="InterPro" id="IPR051786">
    <property type="entry name" value="ASN_synthetase/amidase"/>
</dbReference>
<dbReference type="PANTHER" id="PTHR43284:SF1">
    <property type="entry name" value="ASPARAGINE SYNTHETASE"/>
    <property type="match status" value="1"/>
</dbReference>
<sequence length="639" mass="71622">MCGIAGIISARHSMAHLSRQVQEMGCTQKHRGPDGRDFHSAGVCGLNIALGFVRLAILDLATGMQPICCPTDDTAIVCNGQIYNYIELQPQVADQPFVSSGDVEVALHLYRRHGIEFLHQLNGMYAGAILDPKKAKLFLFRDRFGIKPLYYTEANGAFAFASEIKPLLAGLEIAPQLNTDRMASYFVYRYVPGEQTMFDGIYRLPPGAYLEYDLNARGFAIHQYWNYITGQQDTDLDLQSAADGFFDIFRDAVRIRLRSDVELGSFISGGIDSSAVAAAAVGTHPDMRLYTASFDEPAYDELPEVRRFLQTRSRWFAQTRLQPAVCGRDSLEGLSDIIAAVEEPISLGTILPTDCVCRAAAVDVKAVLTGEGADELFAGYKKFMIEMAAAQYSRMTATDQARVNRHYPEVEKYLATRSHDPARRYIQAEALFDAAELEQLLGRAPDQPVFPAEAAPALTGREHPVNAAIAFESRCRLPDYVILRLDKLSMRHGLETRTPFLDYRLAEFAARLPVSMKVNLGLNREKLICAYSFVRHGLLDAKTAFRKKQPFTFPMADWLSEPRTLPEPIREVVLGDLVQQHNVLDPGFVRRLSENVTTAGVGPQTLVSQADRLFSVIVFTLWYQHFMRDYQNFRTREDN</sequence>
<dbReference type="Proteomes" id="UP000525298">
    <property type="component" value="Unassembled WGS sequence"/>
</dbReference>
<dbReference type="InterPro" id="IPR033738">
    <property type="entry name" value="AsnB_N"/>
</dbReference>
<protein>
    <recommendedName>
        <fullName evidence="3">asparagine synthase (glutamine-hydrolyzing)</fullName>
        <ecNumber evidence="3">6.3.5.4</ecNumber>
    </recommendedName>
</protein>
<comment type="catalytic activity">
    <reaction evidence="7">
        <text>L-aspartate + L-glutamine + ATP + H2O = L-asparagine + L-glutamate + AMP + diphosphate + H(+)</text>
        <dbReference type="Rhea" id="RHEA:12228"/>
        <dbReference type="ChEBI" id="CHEBI:15377"/>
        <dbReference type="ChEBI" id="CHEBI:15378"/>
        <dbReference type="ChEBI" id="CHEBI:29985"/>
        <dbReference type="ChEBI" id="CHEBI:29991"/>
        <dbReference type="ChEBI" id="CHEBI:30616"/>
        <dbReference type="ChEBI" id="CHEBI:33019"/>
        <dbReference type="ChEBI" id="CHEBI:58048"/>
        <dbReference type="ChEBI" id="CHEBI:58359"/>
        <dbReference type="ChEBI" id="CHEBI:456215"/>
        <dbReference type="EC" id="6.3.5.4"/>
    </reaction>
</comment>
<evidence type="ECO:0000256" key="3">
    <source>
        <dbReference type="ARBA" id="ARBA00012737"/>
    </source>
</evidence>
<proteinExistence type="inferred from homology"/>
<dbReference type="GO" id="GO:0005524">
    <property type="term" value="F:ATP binding"/>
    <property type="evidence" value="ECO:0007669"/>
    <property type="project" value="UniProtKB-KW"/>
</dbReference>
<evidence type="ECO:0000256" key="7">
    <source>
        <dbReference type="ARBA" id="ARBA00048741"/>
    </source>
</evidence>
<feature type="active site" description="For GATase activity" evidence="8">
    <location>
        <position position="2"/>
    </location>
</feature>
<dbReference type="Gene3D" id="3.60.20.10">
    <property type="entry name" value="Glutamine Phosphoribosylpyrophosphate, subunit 1, domain 1"/>
    <property type="match status" value="1"/>
</dbReference>
<dbReference type="AlphaFoldDB" id="A0A7W0HKX0"/>
<comment type="similarity">
    <text evidence="2">Belongs to the asparagine synthetase family.</text>
</comment>
<dbReference type="SUPFAM" id="SSF56235">
    <property type="entry name" value="N-terminal nucleophile aminohydrolases (Ntn hydrolases)"/>
    <property type="match status" value="1"/>
</dbReference>
<evidence type="ECO:0000313" key="12">
    <source>
        <dbReference type="EMBL" id="MBA2881645.1"/>
    </source>
</evidence>
<evidence type="ECO:0000256" key="1">
    <source>
        <dbReference type="ARBA" id="ARBA00005187"/>
    </source>
</evidence>
<comment type="pathway">
    <text evidence="1">Amino-acid biosynthesis; L-asparagine biosynthesis; L-asparagine from L-aspartate (L-Gln route): step 1/1.</text>
</comment>
<dbReference type="Pfam" id="PF13537">
    <property type="entry name" value="GATase_7"/>
    <property type="match status" value="1"/>
</dbReference>
<dbReference type="NCBIfam" id="TIGR01536">
    <property type="entry name" value="asn_synth_AEB"/>
    <property type="match status" value="1"/>
</dbReference>
<keyword evidence="13" id="KW-1185">Reference proteome</keyword>